<name>A0AAN9UP55_9PEZI</name>
<keyword evidence="12" id="KW-1185">Reference proteome</keyword>
<feature type="chain" id="PRO_5042894886" description="Pectin lyase-like protein" evidence="10">
    <location>
        <begin position="22"/>
        <end position="434"/>
    </location>
</feature>
<sequence>MFKQLLLSALSAQAALASALAQRGGSGDGGKVCVVEPAERGCDSAPAIEEAFRCCGVDNAPDRRGRVVFRDAVYDIKTVMNTTGLRYVDVEMDGTTLLWDQNIPYWLNASLPVGYQNQTSVWHFGGEGIVWNGFGTGTLDGNGQVWYDFVNGTNNYPGRPHQLTITGTRDSVFEGIRFVQSQMWTVTVIHSENLLLEDIYVNSTDTKQEVGFDFSSLNTDGADTIYANNITFRRWTVDNGDDSIAMKANSTNILIEDCKFYTGLGVAIGSIGQYTGRYEIIENVTARNIEINHMRYGAYIKTWTGVPSGYPPNGGGGGLGYAANLLFSNFTLHNATGIFAVTQCTSYNDATGNCDTSEFNIRNLRLEDWSGDGVSDVVASVQCSAASPCAGLEIEGIDIVDTVNNTAPANYLCSNVLGPKGFECTGEPWEENNR</sequence>
<keyword evidence="6" id="KW-0325">Glycoprotein</keyword>
<feature type="signal peptide" evidence="10">
    <location>
        <begin position="1"/>
        <end position="21"/>
    </location>
</feature>
<protein>
    <recommendedName>
        <fullName evidence="13">Pectin lyase-like protein</fullName>
    </recommendedName>
</protein>
<evidence type="ECO:0000256" key="1">
    <source>
        <dbReference type="ARBA" id="ARBA00004613"/>
    </source>
</evidence>
<dbReference type="GO" id="GO:0005975">
    <property type="term" value="P:carbohydrate metabolic process"/>
    <property type="evidence" value="ECO:0007669"/>
    <property type="project" value="InterPro"/>
</dbReference>
<dbReference type="InterPro" id="IPR011050">
    <property type="entry name" value="Pectin_lyase_fold/virulence"/>
</dbReference>
<dbReference type="PANTHER" id="PTHR31736:SF8">
    <property type="entry name" value="PUTATIVE (AFU_ORTHOLOGUE AFUA_7G06410)-RELATED"/>
    <property type="match status" value="1"/>
</dbReference>
<dbReference type="GO" id="GO:0005576">
    <property type="term" value="C:extracellular region"/>
    <property type="evidence" value="ECO:0007669"/>
    <property type="project" value="UniProtKB-SubCell"/>
</dbReference>
<evidence type="ECO:0000256" key="2">
    <source>
        <dbReference type="ARBA" id="ARBA00008834"/>
    </source>
</evidence>
<dbReference type="Gene3D" id="2.160.20.10">
    <property type="entry name" value="Single-stranded right-handed beta-helix, Pectin lyase-like"/>
    <property type="match status" value="1"/>
</dbReference>
<dbReference type="EMBL" id="JAKJXP020000067">
    <property type="protein sequence ID" value="KAK7750282.1"/>
    <property type="molecule type" value="Genomic_DNA"/>
</dbReference>
<evidence type="ECO:0000256" key="4">
    <source>
        <dbReference type="ARBA" id="ARBA00022729"/>
    </source>
</evidence>
<evidence type="ECO:0000313" key="11">
    <source>
        <dbReference type="EMBL" id="KAK7750282.1"/>
    </source>
</evidence>
<comment type="similarity">
    <text evidence="2 9">Belongs to the glycosyl hydrolase 28 family.</text>
</comment>
<proteinExistence type="inferred from homology"/>
<keyword evidence="8" id="KW-0961">Cell wall biogenesis/degradation</keyword>
<comment type="subcellular location">
    <subcellularLocation>
        <location evidence="1">Secreted</location>
    </subcellularLocation>
</comment>
<organism evidence="11 12">
    <name type="scientific">Diatrype stigma</name>
    <dbReference type="NCBI Taxonomy" id="117547"/>
    <lineage>
        <taxon>Eukaryota</taxon>
        <taxon>Fungi</taxon>
        <taxon>Dikarya</taxon>
        <taxon>Ascomycota</taxon>
        <taxon>Pezizomycotina</taxon>
        <taxon>Sordariomycetes</taxon>
        <taxon>Xylariomycetidae</taxon>
        <taxon>Xylariales</taxon>
        <taxon>Diatrypaceae</taxon>
        <taxon>Diatrype</taxon>
    </lineage>
</organism>
<dbReference type="InterPro" id="IPR000743">
    <property type="entry name" value="Glyco_hydro_28"/>
</dbReference>
<evidence type="ECO:0000256" key="5">
    <source>
        <dbReference type="ARBA" id="ARBA00022801"/>
    </source>
</evidence>
<evidence type="ECO:0008006" key="13">
    <source>
        <dbReference type="Google" id="ProtNLM"/>
    </source>
</evidence>
<reference evidence="11 12" key="1">
    <citation type="submission" date="2024-02" db="EMBL/GenBank/DDBJ databases">
        <title>De novo assembly and annotation of 12 fungi associated with fruit tree decline syndrome in Ontario, Canada.</title>
        <authorList>
            <person name="Sulman M."/>
            <person name="Ellouze W."/>
            <person name="Ilyukhin E."/>
        </authorList>
    </citation>
    <scope>NUCLEOTIDE SEQUENCE [LARGE SCALE GENOMIC DNA]</scope>
    <source>
        <strain evidence="11 12">M11/M66-122</strain>
    </source>
</reference>
<dbReference type="GO" id="GO:0071555">
    <property type="term" value="P:cell wall organization"/>
    <property type="evidence" value="ECO:0007669"/>
    <property type="project" value="UniProtKB-KW"/>
</dbReference>
<dbReference type="Pfam" id="PF00295">
    <property type="entry name" value="Glyco_hydro_28"/>
    <property type="match status" value="1"/>
</dbReference>
<evidence type="ECO:0000256" key="10">
    <source>
        <dbReference type="SAM" id="SignalP"/>
    </source>
</evidence>
<evidence type="ECO:0000256" key="3">
    <source>
        <dbReference type="ARBA" id="ARBA00022525"/>
    </source>
</evidence>
<comment type="caution">
    <text evidence="11">The sequence shown here is derived from an EMBL/GenBank/DDBJ whole genome shotgun (WGS) entry which is preliminary data.</text>
</comment>
<evidence type="ECO:0000256" key="8">
    <source>
        <dbReference type="ARBA" id="ARBA00023316"/>
    </source>
</evidence>
<evidence type="ECO:0000256" key="7">
    <source>
        <dbReference type="ARBA" id="ARBA00023295"/>
    </source>
</evidence>
<dbReference type="SUPFAM" id="SSF51126">
    <property type="entry name" value="Pectin lyase-like"/>
    <property type="match status" value="1"/>
</dbReference>
<keyword evidence="3" id="KW-0964">Secreted</keyword>
<dbReference type="AlphaFoldDB" id="A0AAN9UP55"/>
<accession>A0AAN9UP55</accession>
<evidence type="ECO:0000256" key="9">
    <source>
        <dbReference type="RuleBase" id="RU361169"/>
    </source>
</evidence>
<keyword evidence="5 9" id="KW-0378">Hydrolase</keyword>
<dbReference type="InterPro" id="IPR012334">
    <property type="entry name" value="Pectin_lyas_fold"/>
</dbReference>
<evidence type="ECO:0000313" key="12">
    <source>
        <dbReference type="Proteomes" id="UP001320420"/>
    </source>
</evidence>
<dbReference type="Proteomes" id="UP001320420">
    <property type="component" value="Unassembled WGS sequence"/>
</dbReference>
<keyword evidence="7 9" id="KW-0326">Glycosidase</keyword>
<dbReference type="GO" id="GO:0004650">
    <property type="term" value="F:polygalacturonase activity"/>
    <property type="evidence" value="ECO:0007669"/>
    <property type="project" value="InterPro"/>
</dbReference>
<gene>
    <name evidence="11" type="ORF">SLS62_007799</name>
</gene>
<keyword evidence="4 10" id="KW-0732">Signal</keyword>
<evidence type="ECO:0000256" key="6">
    <source>
        <dbReference type="ARBA" id="ARBA00023180"/>
    </source>
</evidence>
<dbReference type="PANTHER" id="PTHR31736">
    <property type="match status" value="1"/>
</dbReference>